<evidence type="ECO:0000313" key="2">
    <source>
        <dbReference type="EMBL" id="CAL5227309.1"/>
    </source>
</evidence>
<gene>
    <name evidence="2" type="primary">g10246</name>
    <name evidence="2" type="ORF">VP750_LOCUS9215</name>
</gene>
<reference evidence="2 3" key="1">
    <citation type="submission" date="2024-06" db="EMBL/GenBank/DDBJ databases">
        <authorList>
            <person name="Kraege A."/>
            <person name="Thomma B."/>
        </authorList>
    </citation>
    <scope>NUCLEOTIDE SEQUENCE [LARGE SCALE GENOMIC DNA]</scope>
</reference>
<dbReference type="SUPFAM" id="SSF53254">
    <property type="entry name" value="Phosphoglycerate mutase-like"/>
    <property type="match status" value="1"/>
</dbReference>
<sequence length="371" mass="39954">MKSDLSRTDFNILKGGRAYRSNLHEQPAAASSPGGRRHIVDSRTAGMELPLAAALGGSHSSEAAFSSSKGLSGFTKGKAPPPEMPEKRKAQVILSKEDGTQLVYHTNRRDALHQMLLGVGVLSTDSLRWMWAPNKAGAALVQFPTTSLRNNYFLVRAGEAQSEADNYVLTNTVYKTSMSSGLSSKGKSQVIKETMPALKALGACQGSCWLWPSITQRSYQTAEILGALMGLTRSRIIPEYSFLDSRGLGALEGETWDTALAQVNTGDLLSPEWRPPRGTDGTPNESISDVLVRVRQVLSITETQYSGASVIIISPDSDNLSVLQAALLGFDLRKHAQLGLRPGEVRAVQLASEEPALYSGKVVCARPPNCL</sequence>
<feature type="region of interest" description="Disordered" evidence="1">
    <location>
        <begin position="64"/>
        <end position="85"/>
    </location>
</feature>
<comment type="caution">
    <text evidence="2">The sequence shown here is derived from an EMBL/GenBank/DDBJ whole genome shotgun (WGS) entry which is preliminary data.</text>
</comment>
<dbReference type="InterPro" id="IPR029033">
    <property type="entry name" value="His_PPase_superfam"/>
</dbReference>
<accession>A0ABP1G4V9</accession>
<dbReference type="EMBL" id="CAXHTA020000017">
    <property type="protein sequence ID" value="CAL5227309.1"/>
    <property type="molecule type" value="Genomic_DNA"/>
</dbReference>
<organism evidence="2 3">
    <name type="scientific">Coccomyxa viridis</name>
    <dbReference type="NCBI Taxonomy" id="1274662"/>
    <lineage>
        <taxon>Eukaryota</taxon>
        <taxon>Viridiplantae</taxon>
        <taxon>Chlorophyta</taxon>
        <taxon>core chlorophytes</taxon>
        <taxon>Trebouxiophyceae</taxon>
        <taxon>Trebouxiophyceae incertae sedis</taxon>
        <taxon>Coccomyxaceae</taxon>
        <taxon>Coccomyxa</taxon>
    </lineage>
</organism>
<protein>
    <submittedName>
        <fullName evidence="2">G10246 protein</fullName>
    </submittedName>
</protein>
<dbReference type="Gene3D" id="3.40.50.1240">
    <property type="entry name" value="Phosphoglycerate mutase-like"/>
    <property type="match status" value="1"/>
</dbReference>
<evidence type="ECO:0000313" key="3">
    <source>
        <dbReference type="Proteomes" id="UP001497392"/>
    </source>
</evidence>
<proteinExistence type="predicted"/>
<evidence type="ECO:0000256" key="1">
    <source>
        <dbReference type="SAM" id="MobiDB-lite"/>
    </source>
</evidence>
<dbReference type="PANTHER" id="PTHR47580:SF1">
    <property type="entry name" value="PHOSPHOGLYCERATE MUTASE FAMILY PROTEIN"/>
    <property type="match status" value="1"/>
</dbReference>
<dbReference type="Pfam" id="PF00300">
    <property type="entry name" value="His_Phos_1"/>
    <property type="match status" value="1"/>
</dbReference>
<name>A0ABP1G4V9_9CHLO</name>
<dbReference type="PANTHER" id="PTHR47580">
    <property type="entry name" value="PHOSPHOGLYCERATE MUTASE FAMILY PROTEIN"/>
    <property type="match status" value="1"/>
</dbReference>
<keyword evidence="3" id="KW-1185">Reference proteome</keyword>
<dbReference type="Proteomes" id="UP001497392">
    <property type="component" value="Unassembled WGS sequence"/>
</dbReference>
<dbReference type="InterPro" id="IPR013078">
    <property type="entry name" value="His_Pase_superF_clade-1"/>
</dbReference>